<dbReference type="PROSITE" id="PS01223">
    <property type="entry name" value="PROA"/>
    <property type="match status" value="1"/>
</dbReference>
<dbReference type="FunFam" id="3.40.309.10:FF:000006">
    <property type="entry name" value="Gamma-glutamyl phosphate reductase"/>
    <property type="match status" value="1"/>
</dbReference>
<evidence type="ECO:0000256" key="8">
    <source>
        <dbReference type="SAM" id="MobiDB-lite"/>
    </source>
</evidence>
<comment type="pathway">
    <text evidence="1 7">Amino-acid biosynthesis; L-proline biosynthesis; L-glutamate 5-semialdehyde from L-glutamate: step 2/2.</text>
</comment>
<evidence type="ECO:0000256" key="3">
    <source>
        <dbReference type="ARBA" id="ARBA00022650"/>
    </source>
</evidence>
<evidence type="ECO:0000256" key="7">
    <source>
        <dbReference type="HAMAP-Rule" id="MF_00412"/>
    </source>
</evidence>
<dbReference type="GO" id="GO:0005737">
    <property type="term" value="C:cytoplasm"/>
    <property type="evidence" value="ECO:0007669"/>
    <property type="project" value="UniProtKB-SubCell"/>
</dbReference>
<keyword evidence="5 7" id="KW-0560">Oxidoreductase</keyword>
<dbReference type="NCBIfam" id="TIGR00407">
    <property type="entry name" value="proA"/>
    <property type="match status" value="1"/>
</dbReference>
<comment type="function">
    <text evidence="7">Catalyzes the NADPH-dependent reduction of L-glutamate 5-phosphate into L-glutamate 5-semialdehyde and phosphate. The product spontaneously undergoes cyclization to form 1-pyrroline-5-carboxylate.</text>
</comment>
<keyword evidence="2 7" id="KW-0028">Amino-acid biosynthesis</keyword>
<sequence length="483" mass="50520">MQTSTSPHAQHHGATLDTPVASAAPASPLAAPPAPHALASSSSTPPTSASAAPSGSPAEHPTDLARELRALGERARAAARALAPRGRADKDRALRLVAERLRTVAAEGERASLLVENAADVAAARAAGLSDALVDRLVLTPARLQALADAVLEIASLDDPVGEIIGMRHRPNGLLIGQVRIPLGVIAMIYESRPNVTVDAAALCLKSGNAVILRGGKEAARSNAALGALVRDAITEAGLPPDAVQILPSLDREATKLLVGMTGLIDLAIPRGGEGLIRFVSEHARVPVIQHYKGVCHLYVDAEADLDLALRLVENGKLSRPGVCNALECLLVDERVAAPLLARVATLVDTRGLELRGDEATCALVPAARRAADDDYGAEFLAPILAVRVVRGLDDALDHIARYGSNHTEAICTTRYDHAQRFLREVDASCVLVNASTRFNDGGELGLGAEIGISTTKLHAYGPMGLTSLTTLKWIAHGDGQVR</sequence>
<keyword evidence="11" id="KW-1185">Reference proteome</keyword>
<dbReference type="EMBL" id="ASRX01000008">
    <property type="protein sequence ID" value="EYF07599.1"/>
    <property type="molecule type" value="Genomic_DNA"/>
</dbReference>
<evidence type="ECO:0000256" key="2">
    <source>
        <dbReference type="ARBA" id="ARBA00022605"/>
    </source>
</evidence>
<evidence type="ECO:0000256" key="6">
    <source>
        <dbReference type="ARBA" id="ARBA00049024"/>
    </source>
</evidence>
<dbReference type="EC" id="1.2.1.41" evidence="7"/>
<evidence type="ECO:0000259" key="9">
    <source>
        <dbReference type="Pfam" id="PF00171"/>
    </source>
</evidence>
<dbReference type="HAMAP" id="MF_00412">
    <property type="entry name" value="ProA"/>
    <property type="match status" value="1"/>
</dbReference>
<dbReference type="CDD" id="cd07079">
    <property type="entry name" value="ALDH_F18-19_ProA-GPR"/>
    <property type="match status" value="1"/>
</dbReference>
<keyword evidence="3 7" id="KW-0641">Proline biosynthesis</keyword>
<dbReference type="PANTHER" id="PTHR11063:SF8">
    <property type="entry name" value="DELTA-1-PYRROLINE-5-CARBOXYLATE SYNTHASE"/>
    <property type="match status" value="1"/>
</dbReference>
<dbReference type="eggNOG" id="COG0014">
    <property type="taxonomic scope" value="Bacteria"/>
</dbReference>
<keyword evidence="4 7" id="KW-0521">NADP</keyword>
<proteinExistence type="inferred from homology"/>
<feature type="compositionally biased region" description="Low complexity" evidence="8">
    <location>
        <begin position="19"/>
        <end position="29"/>
    </location>
</feature>
<dbReference type="Pfam" id="PF00171">
    <property type="entry name" value="Aldedh"/>
    <property type="match status" value="1"/>
</dbReference>
<comment type="caution">
    <text evidence="10">The sequence shown here is derived from an EMBL/GenBank/DDBJ whole genome shotgun (WGS) entry which is preliminary data.</text>
</comment>
<dbReference type="PANTHER" id="PTHR11063">
    <property type="entry name" value="GLUTAMATE SEMIALDEHYDE DEHYDROGENASE"/>
    <property type="match status" value="1"/>
</dbReference>
<evidence type="ECO:0000256" key="1">
    <source>
        <dbReference type="ARBA" id="ARBA00004985"/>
    </source>
</evidence>
<keyword evidence="7" id="KW-0963">Cytoplasm</keyword>
<protein>
    <recommendedName>
        <fullName evidence="7">Gamma-glutamyl phosphate reductase</fullName>
        <shortName evidence="7">GPR</shortName>
        <ecNumber evidence="7">1.2.1.41</ecNumber>
    </recommendedName>
    <alternativeName>
        <fullName evidence="7">Glutamate-5-semialdehyde dehydrogenase</fullName>
    </alternativeName>
    <alternativeName>
        <fullName evidence="7">Glutamyl-gamma-semialdehyde dehydrogenase</fullName>
        <shortName evidence="7">GSA dehydrogenase</shortName>
    </alternativeName>
</protein>
<dbReference type="Gene3D" id="3.40.605.10">
    <property type="entry name" value="Aldehyde Dehydrogenase, Chain A, domain 1"/>
    <property type="match status" value="1"/>
</dbReference>
<evidence type="ECO:0000313" key="11">
    <source>
        <dbReference type="Proteomes" id="UP000019678"/>
    </source>
</evidence>
<evidence type="ECO:0000256" key="5">
    <source>
        <dbReference type="ARBA" id="ARBA00023002"/>
    </source>
</evidence>
<comment type="subcellular location">
    <subcellularLocation>
        <location evidence="7">Cytoplasm</location>
    </subcellularLocation>
</comment>
<dbReference type="InterPro" id="IPR000965">
    <property type="entry name" value="GPR_dom"/>
</dbReference>
<gene>
    <name evidence="7" type="primary">proA</name>
    <name evidence="10" type="ORF">CAP_8100</name>
</gene>
<accession>A0A017TEF2</accession>
<reference evidence="10 11" key="1">
    <citation type="submission" date="2013-05" db="EMBL/GenBank/DDBJ databases">
        <title>Genome assembly of Chondromyces apiculatus DSM 436.</title>
        <authorList>
            <person name="Sharma G."/>
            <person name="Khatri I."/>
            <person name="Kaur C."/>
            <person name="Mayilraj S."/>
            <person name="Subramanian S."/>
        </authorList>
    </citation>
    <scope>NUCLEOTIDE SEQUENCE [LARGE SCALE GENOMIC DNA]</scope>
    <source>
        <strain evidence="10 11">DSM 436</strain>
    </source>
</reference>
<comment type="similarity">
    <text evidence="7">Belongs to the gamma-glutamyl phosphate reductase family.</text>
</comment>
<comment type="catalytic activity">
    <reaction evidence="6 7">
        <text>L-glutamate 5-semialdehyde + phosphate + NADP(+) = L-glutamyl 5-phosphate + NADPH + H(+)</text>
        <dbReference type="Rhea" id="RHEA:19541"/>
        <dbReference type="ChEBI" id="CHEBI:15378"/>
        <dbReference type="ChEBI" id="CHEBI:43474"/>
        <dbReference type="ChEBI" id="CHEBI:57783"/>
        <dbReference type="ChEBI" id="CHEBI:58066"/>
        <dbReference type="ChEBI" id="CHEBI:58274"/>
        <dbReference type="ChEBI" id="CHEBI:58349"/>
        <dbReference type="EC" id="1.2.1.41"/>
    </reaction>
</comment>
<dbReference type="SUPFAM" id="SSF53720">
    <property type="entry name" value="ALDH-like"/>
    <property type="match status" value="1"/>
</dbReference>
<dbReference type="InterPro" id="IPR016161">
    <property type="entry name" value="Ald_DH/histidinol_DH"/>
</dbReference>
<evidence type="ECO:0000256" key="4">
    <source>
        <dbReference type="ARBA" id="ARBA00022857"/>
    </source>
</evidence>
<dbReference type="InterPro" id="IPR016162">
    <property type="entry name" value="Ald_DH_N"/>
</dbReference>
<dbReference type="InterPro" id="IPR020593">
    <property type="entry name" value="G-glutamylP_reductase_CS"/>
</dbReference>
<dbReference type="InterPro" id="IPR015590">
    <property type="entry name" value="Aldehyde_DH_dom"/>
</dbReference>
<evidence type="ECO:0000313" key="10">
    <source>
        <dbReference type="EMBL" id="EYF07599.1"/>
    </source>
</evidence>
<dbReference type="InterPro" id="IPR016163">
    <property type="entry name" value="Ald_DH_C"/>
</dbReference>
<dbReference type="STRING" id="1192034.CAP_8100"/>
<feature type="compositionally biased region" description="Low complexity" evidence="8">
    <location>
        <begin position="36"/>
        <end position="58"/>
    </location>
</feature>
<dbReference type="AlphaFoldDB" id="A0A017TEF2"/>
<feature type="region of interest" description="Disordered" evidence="8">
    <location>
        <begin position="1"/>
        <end position="61"/>
    </location>
</feature>
<name>A0A017TEF2_9BACT</name>
<feature type="domain" description="Aldehyde dehydrogenase" evidence="9">
    <location>
        <begin position="167"/>
        <end position="350"/>
    </location>
</feature>
<dbReference type="Gene3D" id="3.40.309.10">
    <property type="entry name" value="Aldehyde Dehydrogenase, Chain A, domain 2"/>
    <property type="match status" value="1"/>
</dbReference>
<organism evidence="10 11">
    <name type="scientific">Chondromyces apiculatus DSM 436</name>
    <dbReference type="NCBI Taxonomy" id="1192034"/>
    <lineage>
        <taxon>Bacteria</taxon>
        <taxon>Pseudomonadati</taxon>
        <taxon>Myxococcota</taxon>
        <taxon>Polyangia</taxon>
        <taxon>Polyangiales</taxon>
        <taxon>Polyangiaceae</taxon>
        <taxon>Chondromyces</taxon>
    </lineage>
</organism>
<dbReference type="Proteomes" id="UP000019678">
    <property type="component" value="Unassembled WGS sequence"/>
</dbReference>
<dbReference type="GO" id="GO:0055129">
    <property type="term" value="P:L-proline biosynthetic process"/>
    <property type="evidence" value="ECO:0007669"/>
    <property type="project" value="UniProtKB-UniRule"/>
</dbReference>
<dbReference type="NCBIfam" id="NF001221">
    <property type="entry name" value="PRK00197.1"/>
    <property type="match status" value="1"/>
</dbReference>
<dbReference type="GO" id="GO:0004350">
    <property type="term" value="F:glutamate-5-semialdehyde dehydrogenase activity"/>
    <property type="evidence" value="ECO:0007669"/>
    <property type="project" value="UniProtKB-UniRule"/>
</dbReference>
<dbReference type="UniPathway" id="UPA00098">
    <property type="reaction ID" value="UER00360"/>
</dbReference>